<gene>
    <name evidence="2" type="ORF">GMA12_10320</name>
</gene>
<dbReference type="RefSeq" id="WP_156269433.1">
    <property type="nucleotide sequence ID" value="NZ_WOGU01000007.1"/>
</dbReference>
<protein>
    <submittedName>
        <fullName evidence="2">Uncharacterized protein</fullName>
    </submittedName>
</protein>
<feature type="compositionally biased region" description="Low complexity" evidence="1">
    <location>
        <begin position="42"/>
        <end position="69"/>
    </location>
</feature>
<dbReference type="PROSITE" id="PS51257">
    <property type="entry name" value="PROKAR_LIPOPROTEIN"/>
    <property type="match status" value="1"/>
</dbReference>
<organism evidence="2 3">
    <name type="scientific">Kocuria sediminis</name>
    <dbReference type="NCBI Taxonomy" id="1038857"/>
    <lineage>
        <taxon>Bacteria</taxon>
        <taxon>Bacillati</taxon>
        <taxon>Actinomycetota</taxon>
        <taxon>Actinomycetes</taxon>
        <taxon>Micrococcales</taxon>
        <taxon>Micrococcaceae</taxon>
        <taxon>Kocuria</taxon>
    </lineage>
</organism>
<dbReference type="AlphaFoldDB" id="A0A6N8GQI0"/>
<evidence type="ECO:0000313" key="2">
    <source>
        <dbReference type="EMBL" id="MUN63533.1"/>
    </source>
</evidence>
<dbReference type="Proteomes" id="UP000436989">
    <property type="component" value="Unassembled WGS sequence"/>
</dbReference>
<comment type="caution">
    <text evidence="2">The sequence shown here is derived from an EMBL/GenBank/DDBJ whole genome shotgun (WGS) entry which is preliminary data.</text>
</comment>
<feature type="compositionally biased region" description="Acidic residues" evidence="1">
    <location>
        <begin position="71"/>
        <end position="101"/>
    </location>
</feature>
<keyword evidence="3" id="KW-1185">Reference proteome</keyword>
<evidence type="ECO:0000313" key="3">
    <source>
        <dbReference type="Proteomes" id="UP000436989"/>
    </source>
</evidence>
<name>A0A6N8GQI0_9MICC</name>
<proteinExistence type="predicted"/>
<accession>A0A6N8GQI0</accession>
<evidence type="ECO:0000256" key="1">
    <source>
        <dbReference type="SAM" id="MobiDB-lite"/>
    </source>
</evidence>
<reference evidence="2 3" key="1">
    <citation type="submission" date="2019-12" db="EMBL/GenBank/DDBJ databases">
        <authorList>
            <person name="Shi Y."/>
        </authorList>
    </citation>
    <scope>NUCLEOTIDE SEQUENCE [LARGE SCALE GENOMIC DNA]</scope>
    <source>
        <strain evidence="2 3">JCM 17929</strain>
    </source>
</reference>
<dbReference type="EMBL" id="WOGU01000007">
    <property type="protein sequence ID" value="MUN63533.1"/>
    <property type="molecule type" value="Genomic_DNA"/>
</dbReference>
<feature type="region of interest" description="Disordered" evidence="1">
    <location>
        <begin position="26"/>
        <end position="101"/>
    </location>
</feature>
<sequence>MAAAVDRNRWRKVLVIATLPFAALGVTGCDNTESGGEEGVEQEATTGTEETAGTQETAESEETAAPGATIGEEESAPEEESATEGELPYEDGGEEEGQGGN</sequence>